<dbReference type="NCBIfam" id="TIGR00229">
    <property type="entry name" value="sensory_box"/>
    <property type="match status" value="1"/>
</dbReference>
<dbReference type="Pfam" id="PF00497">
    <property type="entry name" value="SBP_bac_3"/>
    <property type="match status" value="1"/>
</dbReference>
<dbReference type="InterPro" id="IPR001638">
    <property type="entry name" value="Solute-binding_3/MltF_N"/>
</dbReference>
<dbReference type="CDD" id="cd13704">
    <property type="entry name" value="PBP2_HisK"/>
    <property type="match status" value="1"/>
</dbReference>
<dbReference type="EMBL" id="AP024110">
    <property type="protein sequence ID" value="BCM26251.1"/>
    <property type="molecule type" value="Genomic_DNA"/>
</dbReference>
<dbReference type="Gene3D" id="3.20.20.450">
    <property type="entry name" value="EAL domain"/>
    <property type="match status" value="1"/>
</dbReference>
<dbReference type="CDD" id="cd01949">
    <property type="entry name" value="GGDEF"/>
    <property type="match status" value="1"/>
</dbReference>
<evidence type="ECO:0000259" key="2">
    <source>
        <dbReference type="SMART" id="SM00052"/>
    </source>
</evidence>
<dbReference type="SUPFAM" id="SSF55785">
    <property type="entry name" value="PYP-like sensor domain (PAS domain)"/>
    <property type="match status" value="1"/>
</dbReference>
<dbReference type="SMART" id="SM00052">
    <property type="entry name" value="EAL"/>
    <property type="match status" value="1"/>
</dbReference>
<dbReference type="PANTHER" id="PTHR44757:SF2">
    <property type="entry name" value="BIOFILM ARCHITECTURE MAINTENANCE PROTEIN MBAA"/>
    <property type="match status" value="1"/>
</dbReference>
<keyword evidence="7" id="KW-1185">Reference proteome</keyword>
<dbReference type="CDD" id="cd01948">
    <property type="entry name" value="EAL"/>
    <property type="match status" value="1"/>
</dbReference>
<dbReference type="InterPro" id="IPR052155">
    <property type="entry name" value="Biofilm_reg_signaling"/>
</dbReference>
<keyword evidence="1" id="KW-1133">Transmembrane helix</keyword>
<evidence type="ECO:0000313" key="7">
    <source>
        <dbReference type="Proteomes" id="UP000826722"/>
    </source>
</evidence>
<dbReference type="Gene3D" id="3.40.190.10">
    <property type="entry name" value="Periplasmic binding protein-like II"/>
    <property type="match status" value="2"/>
</dbReference>
<dbReference type="InterPro" id="IPR000014">
    <property type="entry name" value="PAS"/>
</dbReference>
<dbReference type="InterPro" id="IPR043128">
    <property type="entry name" value="Rev_trsase/Diguanyl_cyclase"/>
</dbReference>
<organism evidence="6 7">
    <name type="scientific">Methyloradius palustris</name>
    <dbReference type="NCBI Taxonomy" id="2778876"/>
    <lineage>
        <taxon>Bacteria</taxon>
        <taxon>Pseudomonadati</taxon>
        <taxon>Pseudomonadota</taxon>
        <taxon>Betaproteobacteria</taxon>
        <taxon>Nitrosomonadales</taxon>
        <taxon>Methylophilaceae</taxon>
        <taxon>Methyloradius</taxon>
    </lineage>
</organism>
<gene>
    <name evidence="6" type="ORF">ZMTM_25100</name>
</gene>
<dbReference type="InterPro" id="IPR001610">
    <property type="entry name" value="PAC"/>
</dbReference>
<evidence type="ECO:0000259" key="5">
    <source>
        <dbReference type="SMART" id="SM00267"/>
    </source>
</evidence>
<dbReference type="Pfam" id="PF13426">
    <property type="entry name" value="PAS_9"/>
    <property type="match status" value="1"/>
</dbReference>
<dbReference type="SMART" id="SM00091">
    <property type="entry name" value="PAS"/>
    <property type="match status" value="1"/>
</dbReference>
<feature type="domain" description="PAS" evidence="4">
    <location>
        <begin position="336"/>
        <end position="406"/>
    </location>
</feature>
<dbReference type="Proteomes" id="UP000826722">
    <property type="component" value="Chromosome"/>
</dbReference>
<sequence length="889" mass="101312">MVFNAVKSYQRSSSSIRALSVRLLIPFLGMLLLASQTSATETPQIVQSASEYDYPPFSKVDKKNQADGFSVELLQAALHHVGRDVNFKVSAWSELKEDLEQGRVQVLPVVARTTERQKTFDFTFPYMSLHGTIVTRKEDESIKQLSDLEGKTIVVMQSDSAEDYVREHRLSTNIVTTKSVEIALKGLSEGKYDAMVVQKLVAENLISKLALNNLKTVGQPIEHFQDLCFAVHKGDDELLAELNEGLSLTISDGTFERLREKWFMPSQEDHWTRFFEFFGIFVGTLLIAWLAASLWQRSLVAKVKSRTRELSISNQLQREEIQLRKRTESLLRESESLFHAVFDNATVGIAQISVDGQFLQVNQEFCRITGRSRQEILSSHSISVQDFIVPDFDSHSISENDDYAIEKQYVRKNEEIIWISLSVCLLKDQFEKPLYFISAVMDITERKSAETEILSYAYYDQLTQLPNRRLFQDRLDFEFKKAEKQSSLAALLFIDLDHFKEVNDTLGHDMGDLLLIEAARRIQQCIQSGDTLARIGGDEFTVVLTDCYESSNIKRVAQSIIDHLSEPFIINGNASFVSGTIGIAIYPQDASTMTDLMRSADQAMYAAKNLGRGCYCFFTDELQKQTQFRAGLERDLREALEFREFEVYYQPIIDLQTGDIHKAEALIRWKHPIRGFVSPAEFIPIAEEIGLIQAIGKFVFVESIQQLKRLKESFQKDFQISVNMSPLEFRAENKASDYWKDCLREADVAGSGIIIEITEGLLMNTEANIIEKLLSFRDSGVQVSIDDFGTGYSSLAYLKKFNVDYLKIDISFVRNLVFDPRDLHLCEAIVLMAHRLGIKVVAEGVETKEQEELLKKINCDYAQGYLFSKPIPAVEFERFLQTPRAFNQP</sequence>
<feature type="domain" description="EAL" evidence="2">
    <location>
        <begin position="628"/>
        <end position="875"/>
    </location>
</feature>
<dbReference type="Gene3D" id="3.30.70.270">
    <property type="match status" value="1"/>
</dbReference>
<feature type="domain" description="GGDEF" evidence="5">
    <location>
        <begin position="446"/>
        <end position="618"/>
    </location>
</feature>
<dbReference type="AlphaFoldDB" id="A0A8D5GDE2"/>
<evidence type="ECO:0000259" key="3">
    <source>
        <dbReference type="SMART" id="SM00062"/>
    </source>
</evidence>
<name>A0A8D5GDE2_9PROT</name>
<dbReference type="SUPFAM" id="SSF141868">
    <property type="entry name" value="EAL domain-like"/>
    <property type="match status" value="1"/>
</dbReference>
<evidence type="ECO:0000256" key="1">
    <source>
        <dbReference type="SAM" id="Phobius"/>
    </source>
</evidence>
<dbReference type="SMART" id="SM00062">
    <property type="entry name" value="PBPb"/>
    <property type="match status" value="1"/>
</dbReference>
<dbReference type="RefSeq" id="WP_221764260.1">
    <property type="nucleotide sequence ID" value="NZ_AP024110.1"/>
</dbReference>
<accession>A0A8D5GDE2</accession>
<dbReference type="Pfam" id="PF00563">
    <property type="entry name" value="EAL"/>
    <property type="match status" value="1"/>
</dbReference>
<dbReference type="FunFam" id="3.30.70.270:FF:000001">
    <property type="entry name" value="Diguanylate cyclase domain protein"/>
    <property type="match status" value="1"/>
</dbReference>
<protein>
    <submittedName>
        <fullName evidence="6">Uncharacterized protein</fullName>
    </submittedName>
</protein>
<evidence type="ECO:0000313" key="6">
    <source>
        <dbReference type="EMBL" id="BCM26251.1"/>
    </source>
</evidence>
<dbReference type="InterPro" id="IPR000160">
    <property type="entry name" value="GGDEF_dom"/>
</dbReference>
<dbReference type="Gene3D" id="3.30.450.20">
    <property type="entry name" value="PAS domain"/>
    <property type="match status" value="1"/>
</dbReference>
<keyword evidence="1" id="KW-0472">Membrane</keyword>
<dbReference type="InterPro" id="IPR035965">
    <property type="entry name" value="PAS-like_dom_sf"/>
</dbReference>
<keyword evidence="1" id="KW-0812">Transmembrane</keyword>
<dbReference type="InterPro" id="IPR001633">
    <property type="entry name" value="EAL_dom"/>
</dbReference>
<dbReference type="SMART" id="SM00086">
    <property type="entry name" value="PAC"/>
    <property type="match status" value="1"/>
</dbReference>
<dbReference type="SMART" id="SM00267">
    <property type="entry name" value="GGDEF"/>
    <property type="match status" value="1"/>
</dbReference>
<dbReference type="SUPFAM" id="SSF53850">
    <property type="entry name" value="Periplasmic binding protein-like II"/>
    <property type="match status" value="1"/>
</dbReference>
<dbReference type="InterPro" id="IPR035919">
    <property type="entry name" value="EAL_sf"/>
</dbReference>
<evidence type="ECO:0000259" key="4">
    <source>
        <dbReference type="SMART" id="SM00091"/>
    </source>
</evidence>
<reference evidence="6" key="1">
    <citation type="journal article" date="2021" name="Arch. Microbiol.">
        <title>Methyloradius palustris gen. nov., sp. nov., a methanol-oxidizing bacterium isolated from snow.</title>
        <authorList>
            <person name="Miyadera T."/>
            <person name="Kojima H."/>
            <person name="Fukui M."/>
        </authorList>
    </citation>
    <scope>NUCLEOTIDE SEQUENCE</scope>
    <source>
        <strain evidence="6">Zm11</strain>
    </source>
</reference>
<proteinExistence type="predicted"/>
<dbReference type="InterPro" id="IPR029787">
    <property type="entry name" value="Nucleotide_cyclase"/>
</dbReference>
<dbReference type="CDD" id="cd00130">
    <property type="entry name" value="PAS"/>
    <property type="match status" value="1"/>
</dbReference>
<dbReference type="KEGG" id="mpau:ZMTM_25100"/>
<dbReference type="NCBIfam" id="TIGR00254">
    <property type="entry name" value="GGDEF"/>
    <property type="match status" value="1"/>
</dbReference>
<dbReference type="SUPFAM" id="SSF55073">
    <property type="entry name" value="Nucleotide cyclase"/>
    <property type="match status" value="1"/>
</dbReference>
<dbReference type="GO" id="GO:0003824">
    <property type="term" value="F:catalytic activity"/>
    <property type="evidence" value="ECO:0007669"/>
    <property type="project" value="UniProtKB-ARBA"/>
</dbReference>
<dbReference type="PANTHER" id="PTHR44757">
    <property type="entry name" value="DIGUANYLATE CYCLASE DGCP"/>
    <property type="match status" value="1"/>
</dbReference>
<feature type="domain" description="Solute-binding protein family 3/N-terminal" evidence="3">
    <location>
        <begin position="45"/>
        <end position="265"/>
    </location>
</feature>
<feature type="transmembrane region" description="Helical" evidence="1">
    <location>
        <begin position="274"/>
        <end position="295"/>
    </location>
</feature>
<dbReference type="Pfam" id="PF00990">
    <property type="entry name" value="GGDEF"/>
    <property type="match status" value="1"/>
</dbReference>